<keyword evidence="2" id="KW-0378">Hydrolase</keyword>
<dbReference type="AlphaFoldDB" id="A0A520S5N1"/>
<organism evidence="2 3">
    <name type="scientific">OM182 bacterium</name>
    <dbReference type="NCBI Taxonomy" id="2510334"/>
    <lineage>
        <taxon>Bacteria</taxon>
        <taxon>Pseudomonadati</taxon>
        <taxon>Pseudomonadota</taxon>
        <taxon>Gammaproteobacteria</taxon>
        <taxon>OMG group</taxon>
        <taxon>OM182 clade</taxon>
    </lineage>
</organism>
<feature type="domain" description="Beta-lactamase-related" evidence="1">
    <location>
        <begin position="28"/>
        <end position="391"/>
    </location>
</feature>
<protein>
    <submittedName>
        <fullName evidence="2">Class A beta-lactamase-related serine hydrolase</fullName>
    </submittedName>
</protein>
<dbReference type="GO" id="GO:0016787">
    <property type="term" value="F:hydrolase activity"/>
    <property type="evidence" value="ECO:0007669"/>
    <property type="project" value="UniProtKB-KW"/>
</dbReference>
<evidence type="ECO:0000313" key="2">
    <source>
        <dbReference type="EMBL" id="RZO77795.1"/>
    </source>
</evidence>
<dbReference type="Proteomes" id="UP000316199">
    <property type="component" value="Unassembled WGS sequence"/>
</dbReference>
<dbReference type="SUPFAM" id="SSF56601">
    <property type="entry name" value="beta-lactamase/transpeptidase-like"/>
    <property type="match status" value="1"/>
</dbReference>
<dbReference type="Pfam" id="PF00144">
    <property type="entry name" value="Beta-lactamase"/>
    <property type="match status" value="1"/>
</dbReference>
<dbReference type="InterPro" id="IPR001466">
    <property type="entry name" value="Beta-lactam-related"/>
</dbReference>
<name>A0A520S5N1_9GAMM</name>
<dbReference type="Gene3D" id="3.40.710.10">
    <property type="entry name" value="DD-peptidase/beta-lactamase superfamily"/>
    <property type="match status" value="1"/>
</dbReference>
<dbReference type="EMBL" id="SHAG01000001">
    <property type="protein sequence ID" value="RZO77795.1"/>
    <property type="molecule type" value="Genomic_DNA"/>
</dbReference>
<dbReference type="PANTHER" id="PTHR43283">
    <property type="entry name" value="BETA-LACTAMASE-RELATED"/>
    <property type="match status" value="1"/>
</dbReference>
<reference evidence="2 3" key="1">
    <citation type="submission" date="2019-02" db="EMBL/GenBank/DDBJ databases">
        <title>Prokaryotic population dynamics and viral predation in marine succession experiment using metagenomics: the confinement effect.</title>
        <authorList>
            <person name="Haro-Moreno J.M."/>
            <person name="Rodriguez-Valera F."/>
            <person name="Lopez-Perez M."/>
        </authorList>
    </citation>
    <scope>NUCLEOTIDE SEQUENCE [LARGE SCALE GENOMIC DNA]</scope>
    <source>
        <strain evidence="2">MED-G157</strain>
    </source>
</reference>
<gene>
    <name evidence="2" type="ORF">EVA68_00800</name>
</gene>
<dbReference type="InterPro" id="IPR012338">
    <property type="entry name" value="Beta-lactam/transpept-like"/>
</dbReference>
<evidence type="ECO:0000259" key="1">
    <source>
        <dbReference type="Pfam" id="PF00144"/>
    </source>
</evidence>
<dbReference type="PANTHER" id="PTHR43283:SF3">
    <property type="entry name" value="BETA-LACTAMASE FAMILY PROTEIN (AFU_ORTHOLOGUE AFUA_5G07500)"/>
    <property type="match status" value="1"/>
</dbReference>
<proteinExistence type="predicted"/>
<sequence>MSRSQLPKGDPKSLGFNTRRLEQIAPAMHAFVEDKRVPNLLTMVVRKGKVVHLNACGVMDIENSNPANSETLFRLYSNSKPIAGVAALILFEKGILTPDDPVSKFVPQLANLQVQKNDGSTEPSRRDITIRDCLTNTTSLNTPATMPIMFREKYKGALETLGWIQSNRKTPPINSQERMAAISEIPLADHPGKKFVYHVGFPILGAVLEAAAGKDMGQFFKEEIFEPLGMIDSDFYVGDDKLSRFPPCYVPKKIDGRIQLVVEEAVATSEKVIGPTVNFGVGGDMGGVVSTITDYARFGQMLLNGGELEGTRILGRKTVDLMVANHTGNMVIPMTGKGSHFGLGVSVLHGRDAKPVLSSPGTYGWGGAAGTTYFADPSEELMGLCFTQVMQAGAMPNNNYQETFRRMVYQALE</sequence>
<comment type="caution">
    <text evidence="2">The sequence shown here is derived from an EMBL/GenBank/DDBJ whole genome shotgun (WGS) entry which is preliminary data.</text>
</comment>
<dbReference type="InterPro" id="IPR050789">
    <property type="entry name" value="Diverse_Enzym_Activities"/>
</dbReference>
<evidence type="ECO:0000313" key="3">
    <source>
        <dbReference type="Proteomes" id="UP000316199"/>
    </source>
</evidence>
<accession>A0A520S5N1</accession>